<dbReference type="InterPro" id="IPR033640">
    <property type="entry name" value="FAR_C"/>
</dbReference>
<comment type="function">
    <text evidence="4">Catalyzes the reduction of fatty acyl-CoA to fatty alcohols.</text>
</comment>
<organism evidence="7">
    <name type="scientific">Anthurium amnicola</name>
    <dbReference type="NCBI Taxonomy" id="1678845"/>
    <lineage>
        <taxon>Eukaryota</taxon>
        <taxon>Viridiplantae</taxon>
        <taxon>Streptophyta</taxon>
        <taxon>Embryophyta</taxon>
        <taxon>Tracheophyta</taxon>
        <taxon>Spermatophyta</taxon>
        <taxon>Magnoliopsida</taxon>
        <taxon>Liliopsida</taxon>
        <taxon>Araceae</taxon>
        <taxon>Pothoideae</taxon>
        <taxon>Potheae</taxon>
        <taxon>Anthurium</taxon>
    </lineage>
</organism>
<evidence type="ECO:0000259" key="5">
    <source>
        <dbReference type="Pfam" id="PF03015"/>
    </source>
</evidence>
<evidence type="ECO:0000256" key="3">
    <source>
        <dbReference type="ARBA" id="ARBA00023098"/>
    </source>
</evidence>
<dbReference type="GO" id="GO:0010345">
    <property type="term" value="P:suberin biosynthetic process"/>
    <property type="evidence" value="ECO:0007669"/>
    <property type="project" value="TreeGrafter"/>
</dbReference>
<evidence type="ECO:0000259" key="6">
    <source>
        <dbReference type="Pfam" id="PF07993"/>
    </source>
</evidence>
<dbReference type="Pfam" id="PF03015">
    <property type="entry name" value="Sterile"/>
    <property type="match status" value="1"/>
</dbReference>
<keyword evidence="4" id="KW-0560">Oxidoreductase</keyword>
<keyword evidence="3 4" id="KW-0443">Lipid metabolism</keyword>
<dbReference type="PANTHER" id="PTHR11011">
    <property type="entry name" value="MALE STERILITY PROTEIN 2-RELATED"/>
    <property type="match status" value="1"/>
</dbReference>
<gene>
    <name evidence="7" type="primary">FAR4_2</name>
    <name evidence="7" type="ORF">g.15898</name>
</gene>
<dbReference type="EC" id="1.2.1.84" evidence="4"/>
<dbReference type="GO" id="GO:0080019">
    <property type="term" value="F:alcohol-forming very long-chain fatty acyl-CoA reductase activity"/>
    <property type="evidence" value="ECO:0007669"/>
    <property type="project" value="InterPro"/>
</dbReference>
<dbReference type="GO" id="GO:0035336">
    <property type="term" value="P:long-chain fatty-acyl-CoA metabolic process"/>
    <property type="evidence" value="ECO:0007669"/>
    <property type="project" value="TreeGrafter"/>
</dbReference>
<feature type="domain" description="Fatty acyl-CoA reductase C-terminal" evidence="5">
    <location>
        <begin position="394"/>
        <end position="493"/>
    </location>
</feature>
<protein>
    <recommendedName>
        <fullName evidence="4">Fatty acyl-CoA reductase</fullName>
        <ecNumber evidence="4">1.2.1.84</ecNumber>
    </recommendedName>
</protein>
<dbReference type="InterPro" id="IPR036291">
    <property type="entry name" value="NAD(P)-bd_dom_sf"/>
</dbReference>
<keyword evidence="4" id="KW-0521">NADP</keyword>
<dbReference type="AlphaFoldDB" id="A0A1D1XLR3"/>
<evidence type="ECO:0000256" key="1">
    <source>
        <dbReference type="ARBA" id="ARBA00005928"/>
    </source>
</evidence>
<keyword evidence="2 4" id="KW-0444">Lipid biosynthesis</keyword>
<dbReference type="SUPFAM" id="SSF51735">
    <property type="entry name" value="NAD(P)-binding Rossmann-fold domains"/>
    <property type="match status" value="1"/>
</dbReference>
<dbReference type="PANTHER" id="PTHR11011:SF99">
    <property type="entry name" value="FATTY ACYL-COA REDUCTASE 3"/>
    <property type="match status" value="1"/>
</dbReference>
<evidence type="ECO:0000256" key="2">
    <source>
        <dbReference type="ARBA" id="ARBA00022516"/>
    </source>
</evidence>
<proteinExistence type="inferred from homology"/>
<dbReference type="InterPro" id="IPR026055">
    <property type="entry name" value="FAR"/>
</dbReference>
<feature type="domain" description="Thioester reductase (TE)" evidence="6">
    <location>
        <begin position="19"/>
        <end position="320"/>
    </location>
</feature>
<dbReference type="EMBL" id="GDJX01024613">
    <property type="protein sequence ID" value="JAT43323.1"/>
    <property type="molecule type" value="Transcribed_RNA"/>
</dbReference>
<evidence type="ECO:0000313" key="7">
    <source>
        <dbReference type="EMBL" id="JAT43323.1"/>
    </source>
</evidence>
<evidence type="ECO:0000256" key="4">
    <source>
        <dbReference type="RuleBase" id="RU363097"/>
    </source>
</evidence>
<dbReference type="CDD" id="cd05236">
    <property type="entry name" value="FAR-N_SDR_e"/>
    <property type="match status" value="1"/>
</dbReference>
<comment type="catalytic activity">
    <reaction evidence="4">
        <text>a long-chain fatty acyl-CoA + 2 NADPH + 2 H(+) = a long-chain primary fatty alcohol + 2 NADP(+) + CoA</text>
        <dbReference type="Rhea" id="RHEA:52716"/>
        <dbReference type="ChEBI" id="CHEBI:15378"/>
        <dbReference type="ChEBI" id="CHEBI:57287"/>
        <dbReference type="ChEBI" id="CHEBI:57783"/>
        <dbReference type="ChEBI" id="CHEBI:58349"/>
        <dbReference type="ChEBI" id="CHEBI:77396"/>
        <dbReference type="ChEBI" id="CHEBI:83139"/>
        <dbReference type="EC" id="1.2.1.84"/>
    </reaction>
</comment>
<comment type="similarity">
    <text evidence="1 4">Belongs to the fatty acyl-CoA reductase family.</text>
</comment>
<dbReference type="InterPro" id="IPR013120">
    <property type="entry name" value="FAR_NAD-bd"/>
</dbReference>
<reference evidence="7" key="1">
    <citation type="submission" date="2015-07" db="EMBL/GenBank/DDBJ databases">
        <title>Transcriptome Assembly of Anthurium amnicola.</title>
        <authorList>
            <person name="Suzuki J."/>
        </authorList>
    </citation>
    <scope>NUCLEOTIDE SEQUENCE</scope>
</reference>
<dbReference type="Gene3D" id="3.40.50.720">
    <property type="entry name" value="NAD(P)-binding Rossmann-like Domain"/>
    <property type="match status" value="1"/>
</dbReference>
<dbReference type="CDD" id="cd09071">
    <property type="entry name" value="FAR_C"/>
    <property type="match status" value="1"/>
</dbReference>
<dbReference type="Pfam" id="PF07993">
    <property type="entry name" value="NAD_binding_4"/>
    <property type="match status" value="1"/>
</dbReference>
<name>A0A1D1XLR3_9ARAE</name>
<sequence length="493" mass="55704">MDTRSGSVVGFLKDKSILITGSTGFLAKVFVEKVLRVQPEVKKLFLLVRATDAKSAAQRLHSEVTGKEVFRILREQHEKGFESFVSEKVSPVAGDIARENLGIDDSDLRDLLWREVDVVVNVAATTNFYERYDVALTINALGVKHVLDFAKKCEKLQLFLHVSTAYVAGTREGLLSEEGFHMGETLNGVTGLDIDAEVKLVEQSLKELRSEESAEKGEKVAMKELGIKRARFFGWPNTYVFTKALGEMLIGQSRGDVPVVIVRPTIITSTYKEPFPGWMEGTRTIDSLIIGYAKGKLTCFLGDLTRPMDLIPGDMVVNAMIVAMAAHANQRSEFIYHVSSSVSNPVTPATFQDCGYRYFSQNPPVDKDGQVMKTQNFYVFTTMASFRWYMTVRYWLPLQGLRLVNVALCGLLSQLYNELSRKHRFAMHLADLYEPYAFFKGRFDDLNLVRLRASSTAGDDDDVKMFNCDPKTIDWEHYFMKVHFPGVFKYAFK</sequence>
<accession>A0A1D1XLR3</accession>
<dbReference type="GO" id="GO:0102965">
    <property type="term" value="F:alcohol-forming long-chain fatty acyl-CoA reductase activity"/>
    <property type="evidence" value="ECO:0007669"/>
    <property type="project" value="UniProtKB-EC"/>
</dbReference>